<protein>
    <submittedName>
        <fullName evidence="2">Uncharacterized protein</fullName>
    </submittedName>
</protein>
<evidence type="ECO:0000313" key="2">
    <source>
        <dbReference type="EMBL" id="GAH76072.1"/>
    </source>
</evidence>
<keyword evidence="1" id="KW-0472">Membrane</keyword>
<name>X1I304_9ZZZZ</name>
<organism evidence="2">
    <name type="scientific">marine sediment metagenome</name>
    <dbReference type="NCBI Taxonomy" id="412755"/>
    <lineage>
        <taxon>unclassified sequences</taxon>
        <taxon>metagenomes</taxon>
        <taxon>ecological metagenomes</taxon>
    </lineage>
</organism>
<keyword evidence="1" id="KW-0812">Transmembrane</keyword>
<feature type="transmembrane region" description="Helical" evidence="1">
    <location>
        <begin position="51"/>
        <end position="70"/>
    </location>
</feature>
<dbReference type="AlphaFoldDB" id="X1I304"/>
<proteinExistence type="predicted"/>
<accession>X1I304</accession>
<evidence type="ECO:0000256" key="1">
    <source>
        <dbReference type="SAM" id="Phobius"/>
    </source>
</evidence>
<feature type="non-terminal residue" evidence="2">
    <location>
        <position position="71"/>
    </location>
</feature>
<gene>
    <name evidence="2" type="ORF">S03H2_42428</name>
</gene>
<dbReference type="EMBL" id="BARU01026410">
    <property type="protein sequence ID" value="GAH76072.1"/>
    <property type="molecule type" value="Genomic_DNA"/>
</dbReference>
<feature type="transmembrane region" description="Helical" evidence="1">
    <location>
        <begin position="12"/>
        <end position="30"/>
    </location>
</feature>
<keyword evidence="1" id="KW-1133">Transmembrane helix</keyword>
<sequence>MNNISLKGSEIITGGSIIIPALSRTLAITISTNKNGMNKRQPISNAVRNSLIINAGITICIPISIGLAGGS</sequence>
<reference evidence="2" key="1">
    <citation type="journal article" date="2014" name="Front. Microbiol.">
        <title>High frequency of phylogenetically diverse reductive dehalogenase-homologous genes in deep subseafloor sedimentary metagenomes.</title>
        <authorList>
            <person name="Kawai M."/>
            <person name="Futagami T."/>
            <person name="Toyoda A."/>
            <person name="Takaki Y."/>
            <person name="Nishi S."/>
            <person name="Hori S."/>
            <person name="Arai W."/>
            <person name="Tsubouchi T."/>
            <person name="Morono Y."/>
            <person name="Uchiyama I."/>
            <person name="Ito T."/>
            <person name="Fujiyama A."/>
            <person name="Inagaki F."/>
            <person name="Takami H."/>
        </authorList>
    </citation>
    <scope>NUCLEOTIDE SEQUENCE</scope>
    <source>
        <strain evidence="2">Expedition CK06-06</strain>
    </source>
</reference>
<comment type="caution">
    <text evidence="2">The sequence shown here is derived from an EMBL/GenBank/DDBJ whole genome shotgun (WGS) entry which is preliminary data.</text>
</comment>